<organism evidence="1 2">
    <name type="scientific">Claveliimonas bilis</name>
    <dbReference type="NCBI Taxonomy" id="3028070"/>
    <lineage>
        <taxon>Bacteria</taxon>
        <taxon>Bacillati</taxon>
        <taxon>Bacillota</taxon>
        <taxon>Clostridia</taxon>
        <taxon>Lachnospirales</taxon>
        <taxon>Lachnospiraceae</taxon>
        <taxon>Claveliimonas</taxon>
    </lineage>
</organism>
<protein>
    <recommendedName>
        <fullName evidence="3">YlbF family regulator</fullName>
    </recommendedName>
</protein>
<sequence>MKIGQGIFAAKLYELECQYEQFQGRMKVCQNEDHRRILEEMRQMRNECDKQGYILEQRMEGCRSRAVYKLAEAQLEYMNRTKELIDSIADDIGGDGTTVEKEAEAKTLYAEYSIDFAVQAMNHALLAALTAIDAQMKCEEQ</sequence>
<reference evidence="2" key="1">
    <citation type="journal article" date="2023" name="Int. J. Syst. Evol. Microbiol.">
        <title>Claveliimonas bilis gen. nov., sp. nov., deoxycholic acid-producing bacteria isolated from human faeces, and reclassification of Sellimonas monacensis Zenner et al. 2021 as Claveliimonas monacensis comb. nov.</title>
        <authorList>
            <person name="Hisatomi A."/>
            <person name="Kastawa N.W.E.P.G."/>
            <person name="Song I."/>
            <person name="Ohkuma M."/>
            <person name="Fukiya S."/>
            <person name="Sakamoto M."/>
        </authorList>
    </citation>
    <scope>NUCLEOTIDE SEQUENCE [LARGE SCALE GENOMIC DNA]</scope>
    <source>
        <strain evidence="2">12BBH14</strain>
    </source>
</reference>
<evidence type="ECO:0000313" key="2">
    <source>
        <dbReference type="Proteomes" id="UP001305815"/>
    </source>
</evidence>
<gene>
    <name evidence="1" type="ORF">Lac1_21930</name>
</gene>
<dbReference type="Proteomes" id="UP001305815">
    <property type="component" value="Chromosome"/>
</dbReference>
<evidence type="ECO:0008006" key="3">
    <source>
        <dbReference type="Google" id="ProtNLM"/>
    </source>
</evidence>
<keyword evidence="2" id="KW-1185">Reference proteome</keyword>
<name>A0ABN6Z4K2_9FIRM</name>
<accession>A0ABN6Z4K2</accession>
<proteinExistence type="predicted"/>
<dbReference type="RefSeq" id="WP_316265023.1">
    <property type="nucleotide sequence ID" value="NZ_AP027742.1"/>
</dbReference>
<evidence type="ECO:0000313" key="1">
    <source>
        <dbReference type="EMBL" id="BDZ78010.1"/>
    </source>
</evidence>
<dbReference type="EMBL" id="AP027742">
    <property type="protein sequence ID" value="BDZ78010.1"/>
    <property type="molecule type" value="Genomic_DNA"/>
</dbReference>